<evidence type="ECO:0000313" key="4">
    <source>
        <dbReference type="Proteomes" id="UP001501920"/>
    </source>
</evidence>
<dbReference type="GeneID" id="108432976"/>
<organism evidence="3 4">
    <name type="scientific">Pygocentrus nattereri</name>
    <name type="common">Red-bellied piranha</name>
    <dbReference type="NCBI Taxonomy" id="42514"/>
    <lineage>
        <taxon>Eukaryota</taxon>
        <taxon>Metazoa</taxon>
        <taxon>Chordata</taxon>
        <taxon>Craniata</taxon>
        <taxon>Vertebrata</taxon>
        <taxon>Euteleostomi</taxon>
        <taxon>Actinopterygii</taxon>
        <taxon>Neopterygii</taxon>
        <taxon>Teleostei</taxon>
        <taxon>Ostariophysi</taxon>
        <taxon>Characiformes</taxon>
        <taxon>Characoidei</taxon>
        <taxon>Pygocentrus</taxon>
    </lineage>
</organism>
<dbReference type="OMA" id="PTPQQTF"/>
<dbReference type="OrthoDB" id="272077at2759"/>
<evidence type="ECO:0000313" key="3">
    <source>
        <dbReference type="Ensembl" id="ENSPNAP00000010362.2"/>
    </source>
</evidence>
<dbReference type="InterPro" id="IPR011990">
    <property type="entry name" value="TPR-like_helical_dom_sf"/>
</dbReference>
<reference evidence="3" key="3">
    <citation type="submission" date="2025-09" db="UniProtKB">
        <authorList>
            <consortium name="Ensembl"/>
        </authorList>
    </citation>
    <scope>IDENTIFICATION</scope>
</reference>
<dbReference type="GeneTree" id="ENSGT00940000165744"/>
<evidence type="ECO:0000256" key="1">
    <source>
        <dbReference type="SAM" id="MobiDB-lite"/>
    </source>
</evidence>
<dbReference type="Gene3D" id="1.25.40.10">
    <property type="entry name" value="Tetratricopeptide repeat domain"/>
    <property type="match status" value="3"/>
</dbReference>
<feature type="chain" id="PRO_5043456110" evidence="2">
    <location>
        <begin position="27"/>
        <end position="1048"/>
    </location>
</feature>
<dbReference type="Ensembl" id="ENSPNAT00000035682.2">
    <property type="protein sequence ID" value="ENSPNAP00000010362.2"/>
    <property type="gene ID" value="ENSPNAG00000015975.2"/>
</dbReference>
<dbReference type="Proteomes" id="UP001501920">
    <property type="component" value="Chromosome 17"/>
</dbReference>
<dbReference type="SMART" id="SM00671">
    <property type="entry name" value="SEL1"/>
    <property type="match status" value="7"/>
</dbReference>
<protein>
    <submittedName>
        <fullName evidence="3">Uncharacterized protein</fullName>
    </submittedName>
</protein>
<dbReference type="InterPro" id="IPR042756">
    <property type="entry name" value="Sel-1L3"/>
</dbReference>
<name>A0A3B4CEI6_PYGNA</name>
<keyword evidence="2" id="KW-0732">Signal</keyword>
<dbReference type="STRING" id="42514.ENSPNAP00000010362"/>
<feature type="compositionally biased region" description="Polar residues" evidence="1">
    <location>
        <begin position="1025"/>
        <end position="1040"/>
    </location>
</feature>
<evidence type="ECO:0000256" key="2">
    <source>
        <dbReference type="SAM" id="SignalP"/>
    </source>
</evidence>
<reference evidence="3 4" key="1">
    <citation type="submission" date="2020-10" db="EMBL/GenBank/DDBJ databases">
        <title>Pygocentrus nattereri (red-bellied piranha) genome, fPygNat1, primary haplotype.</title>
        <authorList>
            <person name="Myers G."/>
            <person name="Meyer A."/>
            <person name="Karagic N."/>
            <person name="Pippel M."/>
            <person name="Winkler S."/>
            <person name="Tracey A."/>
            <person name="Wood J."/>
            <person name="Formenti G."/>
            <person name="Howe K."/>
            <person name="Fedrigo O."/>
            <person name="Jarvis E.D."/>
        </authorList>
    </citation>
    <scope>NUCLEOTIDE SEQUENCE [LARGE SCALE GENOMIC DNA]</scope>
</reference>
<dbReference type="Pfam" id="PF08238">
    <property type="entry name" value="Sel1"/>
    <property type="match status" value="6"/>
</dbReference>
<sequence length="1048" mass="117307">MGQFQWNRCWLCLQVVLSAFATVCLSQDSADTIMFLNPPEVPESAYPIQVQYSCREPSVVHLQGLVSFNTGSTLVIFHRWWRCTPAPLRIKLIILHFPDWLVYHPDWSIQDSSWVLTCLLRGLVSRGAAAEPDRSSFARTLVPLNVLSPLSRPFKQHLLCLRWDTEMHWKVFGGRWQCPKENEVATLLSSLYGSTGEHFGITKALEPYRNAMLEGLRLKAISYPWCAFSVWVLLEEPCRDHLCGLLHHVDSQENYATPSLFLTRSGQIHVQLQGENGLSSAFLSSFTLPLGLWCLISLELKGRMGNITVACIDGHEDPLVYSSEHIFSIAVKLDDTDGYFVVGGGKFVKGLKGFYGPTMYYRSRIPSLNLPDLQVPQLVRMVNVSGWFQTCKEFKLEVDHKIADSCHAVTAKRAESCIDVYTALILKNYPGSTRVECSSSEPLSKPRRRMVAQMIKILCDKYGTVDPAAVGRALYAAVLRKLITHGSVEVINRLMPPLLQAGCLGDNRALHLSSAFYSSGLAKKQPFKAWQLSLLAAQKDWRLALLRLGHLHHVGDQVVPPDHDLSYAYYSNIAKQTSSDRLRPSSKQTFVESIFLNDEETLKAQTNENDDIFHWLKLQARNGVADAEQAIARMLFWGQQGVTSDIQTAVRHYERGATRLQDPVSMYDYAIVLLTGQGVPQDVPKAVTFLKKAMEQGFAPAITALGWYYEQFERNYERAAELWEQADLLGNPDAAMNLGVLHLQGLYPGQPVDKVKAYKYFLKSAQRGHLNGGIELAEIWSLGIPGYVARHPSGAVLWAKWASEQNGYLGTVLRKGLKAYLKGNWFMAMIFYLMSAECGLSAAQFNMAFLCEHNQGGSLNPAFVTQCMLRYYNLSIQSQDPASYALVKMGDLFYEEHTQGKRDLSDAAEMYKEAALRNDPQGWYSLGLLVQEGARLPATLFSELNLLQHYFSDKLTILTTLYQRCQDSNTDEAHLPCTLALLASHLQSIHTLGCSTVKLLSAVAVAVATLSFFRIIPAILRQRSASSQQNTAPSDARQPTEQEESSGV</sequence>
<feature type="region of interest" description="Disordered" evidence="1">
    <location>
        <begin position="1025"/>
        <end position="1048"/>
    </location>
</feature>
<dbReference type="PANTHER" id="PTHR44444:SF4">
    <property type="entry name" value="PROTEIN SEL-1 HOMOLOG 3 ISOFORM X1"/>
    <property type="match status" value="1"/>
</dbReference>
<accession>A0A3B4CEI6</accession>
<proteinExistence type="predicted"/>
<dbReference type="InterPro" id="IPR006597">
    <property type="entry name" value="Sel1-like"/>
</dbReference>
<dbReference type="AlphaFoldDB" id="A0A3B4CEI6"/>
<keyword evidence="4" id="KW-1185">Reference proteome</keyword>
<dbReference type="RefSeq" id="XP_017562661.2">
    <property type="nucleotide sequence ID" value="XM_017707172.2"/>
</dbReference>
<dbReference type="PANTHER" id="PTHR44444">
    <property type="entry name" value="PROTEIN SEL-1 HOMOLOG 3"/>
    <property type="match status" value="1"/>
</dbReference>
<dbReference type="SUPFAM" id="SSF81901">
    <property type="entry name" value="HCP-like"/>
    <property type="match status" value="2"/>
</dbReference>
<reference evidence="3" key="2">
    <citation type="submission" date="2025-08" db="UniProtKB">
        <authorList>
            <consortium name="Ensembl"/>
        </authorList>
    </citation>
    <scope>IDENTIFICATION</scope>
</reference>
<feature type="signal peptide" evidence="2">
    <location>
        <begin position="1"/>
        <end position="26"/>
    </location>
</feature>